<feature type="domain" description="F-box" evidence="1">
    <location>
        <begin position="60"/>
        <end position="118"/>
    </location>
</feature>
<evidence type="ECO:0000313" key="2">
    <source>
        <dbReference type="EMBL" id="KAF6808791.1"/>
    </source>
</evidence>
<dbReference type="PROSITE" id="PS50181">
    <property type="entry name" value="FBOX"/>
    <property type="match status" value="1"/>
</dbReference>
<accession>A0A8H6JA29</accession>
<organism evidence="2 3">
    <name type="scientific">Colletotrichum musicola</name>
    <dbReference type="NCBI Taxonomy" id="2175873"/>
    <lineage>
        <taxon>Eukaryota</taxon>
        <taxon>Fungi</taxon>
        <taxon>Dikarya</taxon>
        <taxon>Ascomycota</taxon>
        <taxon>Pezizomycotina</taxon>
        <taxon>Sordariomycetes</taxon>
        <taxon>Hypocreomycetidae</taxon>
        <taxon>Glomerellales</taxon>
        <taxon>Glomerellaceae</taxon>
        <taxon>Colletotrichum</taxon>
        <taxon>Colletotrichum orchidearum species complex</taxon>
    </lineage>
</organism>
<sequence length="689" mass="76528">MDFKNKEVQRRIAKLQPLLDEVSDCDVTISFPIGGGRVSWSRLANTPLEDASAITKANATFRFLDLPQELRDEVVGLLTRKALISFSSTCRDLRTKLEPAVFSSICIHGEGSNFYDRLDSLSLSIKMPPHCQASGSNYPWELSSSLIRNLEAFNFVIAQVISRSSSSLEFLELDLEWESFSVTEFNFYIERVGVSSLRLKRLRSLRLSAVHDESLGRLYGRLLDISPNLEAVQMFTYISPSRPPFYRPPPNLHMKSLIVGHPLERYQTSDVLDFLKSLPRLENLALIGRWRMVDDLRVLDHMDEVINAVRAEGKHLRRLSLPLDVCYINADEVGFPATAPLSKSWYFLVRRLFSAVPALDLVQLPSAHYREGLFEAKRTSDVVLKLEELAEDEGYDTGLTIEKVPSEDALLVSTLVAAVRDRCQRPSLLPLLRNISAWLVRKLSADGYLELLVRAGGHEPGWAWLRITSRRPGPGPGRAGHPGKGKGTRGRFPWRYLFGLLQRAGAAGDAKGYAPRRGGNGGDGMEECLHLLAHQHIVLVLGARLTTLVMSSTGELSASGRHLDLEPNGKVAVALWAERGRPLTPQTPAMPPPTGVRCSACHACDLEVDFKGDVLASCLQSIHDVGRRTMWGVSEANNVRLASSHCTKLWRPPSKSTRRESRLSATIGKLKGIDATSCLRWLALDTTTG</sequence>
<evidence type="ECO:0000313" key="3">
    <source>
        <dbReference type="Proteomes" id="UP000639643"/>
    </source>
</evidence>
<dbReference type="EMBL" id="WIGM01000918">
    <property type="protein sequence ID" value="KAF6808791.1"/>
    <property type="molecule type" value="Genomic_DNA"/>
</dbReference>
<dbReference type="Proteomes" id="UP000639643">
    <property type="component" value="Unassembled WGS sequence"/>
</dbReference>
<keyword evidence="3" id="KW-1185">Reference proteome</keyword>
<reference evidence="2" key="1">
    <citation type="journal article" date="2020" name="Phytopathology">
        <title>Genome Sequence Resources of Colletotrichum truncatum, C. plurivorum, C. musicola, and C. sojae: Four Species Pathogenic to Soybean (Glycine max).</title>
        <authorList>
            <person name="Rogerio F."/>
            <person name="Boufleur T.R."/>
            <person name="Ciampi-Guillardi M."/>
            <person name="Sukno S.A."/>
            <person name="Thon M.R."/>
            <person name="Massola Junior N.S."/>
            <person name="Baroncelli R."/>
        </authorList>
    </citation>
    <scope>NUCLEOTIDE SEQUENCE</scope>
    <source>
        <strain evidence="2">LFN0074</strain>
    </source>
</reference>
<dbReference type="AlphaFoldDB" id="A0A8H6JA29"/>
<comment type="caution">
    <text evidence="2">The sequence shown here is derived from an EMBL/GenBank/DDBJ whole genome shotgun (WGS) entry which is preliminary data.</text>
</comment>
<gene>
    <name evidence="2" type="ORF">CMUS01_13823</name>
</gene>
<protein>
    <recommendedName>
        <fullName evidence="1">F-box domain-containing protein</fullName>
    </recommendedName>
</protein>
<proteinExistence type="predicted"/>
<evidence type="ECO:0000259" key="1">
    <source>
        <dbReference type="PROSITE" id="PS50181"/>
    </source>
</evidence>
<name>A0A8H6JA29_9PEZI</name>
<dbReference type="InterPro" id="IPR001810">
    <property type="entry name" value="F-box_dom"/>
</dbReference>